<feature type="region of interest" description="Disordered" evidence="1">
    <location>
        <begin position="793"/>
        <end position="836"/>
    </location>
</feature>
<feature type="compositionally biased region" description="Polar residues" evidence="1">
    <location>
        <begin position="656"/>
        <end position="677"/>
    </location>
</feature>
<dbReference type="InterPro" id="IPR034583">
    <property type="entry name" value="EMF1"/>
</dbReference>
<gene>
    <name evidence="2" type="ORF">MKW94_015218</name>
</gene>
<feature type="region of interest" description="Disordered" evidence="1">
    <location>
        <begin position="210"/>
        <end position="236"/>
    </location>
</feature>
<accession>A0AA42AWH1</accession>
<feature type="region of interest" description="Disordered" evidence="1">
    <location>
        <begin position="1024"/>
        <end position="1050"/>
    </location>
</feature>
<feature type="compositionally biased region" description="Polar residues" evidence="1">
    <location>
        <begin position="599"/>
        <end position="618"/>
    </location>
</feature>
<dbReference type="PANTHER" id="PTHR35504:SF1">
    <property type="entry name" value="PROTEIN EMBRYONIC FLOWER 1"/>
    <property type="match status" value="1"/>
</dbReference>
<dbReference type="EMBL" id="JAJJMA010235607">
    <property type="protein sequence ID" value="MCL7042465.1"/>
    <property type="molecule type" value="Genomic_DNA"/>
</dbReference>
<feature type="region of interest" description="Disordered" evidence="1">
    <location>
        <begin position="1185"/>
        <end position="1232"/>
    </location>
</feature>
<dbReference type="Proteomes" id="UP001177140">
    <property type="component" value="Unassembled WGS sequence"/>
</dbReference>
<feature type="compositionally biased region" description="Low complexity" evidence="1">
    <location>
        <begin position="696"/>
        <end position="718"/>
    </location>
</feature>
<dbReference type="PANTHER" id="PTHR35504">
    <property type="entry name" value="PROTEIN EMBRYONIC FLOWER 1"/>
    <property type="match status" value="1"/>
</dbReference>
<protein>
    <submittedName>
        <fullName evidence="2">Uncharacterized protein</fullName>
    </submittedName>
</protein>
<feature type="region of interest" description="Disordered" evidence="1">
    <location>
        <begin position="695"/>
        <end position="726"/>
    </location>
</feature>
<dbReference type="GO" id="GO:0009910">
    <property type="term" value="P:negative regulation of flower development"/>
    <property type="evidence" value="ECO:0007669"/>
    <property type="project" value="InterPro"/>
</dbReference>
<comment type="caution">
    <text evidence="2">The sequence shown here is derived from an EMBL/GenBank/DDBJ whole genome shotgun (WGS) entry which is preliminary data.</text>
</comment>
<evidence type="ECO:0000313" key="2">
    <source>
        <dbReference type="EMBL" id="MCL7042465.1"/>
    </source>
</evidence>
<name>A0AA42AWH1_PAPNU</name>
<sequence length="1232" mass="135193">MAPHDNMEKNGGCRHFSIRGYVVKHREKDLNACWPFSGGKQAKSLPPMPAPDFKYWRCQNCTGIDVGKLPDSHGDAICLSHAEAPKSPSGLQYAFKGDNVGGKKKNYERTSLDLNVDPSLSTYRKESEAVAVYPVGDDNRACTECGANTGDNVNRLTDGKTQVMPDVNVSLTVDIGGSERGPLEKHVIHSTVSGDAITFRFANHDMNGSKEISDVGDAQYSQREGKQNSEICSGKARADSDKQFGKVITGLEIRVSDVGNHKNEALNPVKDQTIRLHPEEIDAGESDFVGRNDVNLVSNAPRPEDLPNNSIEVSGGTWQKKKAQKVRLISDILSSGGAGTSGKDSVSARETIPDNIVMEASHSKGIDLNLDLNNEGCVEENDKSVIPSNKKKRTKISQEEDQVPTLMNFAEHAREADTEKAYTADNNAINSRSRLTKHINDGKLALCQKKQKRPRIEIGQSSTARQEDAHVEVGVRMAPSKSNRNTLSRTGLDIDMNKDFSQLQDANSFVMSGPEGISGKDQFLGRDSEKYHISPATSPYPGFTAGFVQQRLDHSSATNKKAISSKNQNGLPQAKGGGNMRQAKNSAVSFKLQSKAPSGIYNNKSSTVSHGPQNISKTQSDDSFHNASQQAGLDDITMEIVELMAKNQHERRLSGEGSTQNITYSSRTENTKDSSANRMDFTDILGSEMSRMLYEKNSGSRKNSSSNDGSSISSKGKSVIPNKKKPDGFLFSSVNKNKNINFSVSQPKECSHGSLGLAPFSQNHDQPPRGFPFSAKGSSSIKYDQNFSRKEDMVSSNGFSVPLRPSLEAHQMPEKVSGNNSSRKDHHAWSPMVPNSAPFRVNSPEMFVAEPNKSKKPSQCSEPSHRGIFHRDHDLAFVDPSNIHLQKQERNYGDKTKGSNSNFQFFGAGRGDASQLKKMGPLDMYSNDQTIPAMHLLKLMDAGQNFNKQSPYPTGVHLKNPSSFEKERSKTLMPPPSSRLLNTVERFPPVLNYSALASSQKNADPRMIAGPKENNYWETYSVGAQAEEHGKRKNSSTQPRGSKFESPISLQNSGKGFSFASSSVPFMGHIKETGQTKSKNPGAQPRVHGSSSSGKNHPFVTPIFYFLNNSASVSNSMLFKGVPRETVNPVVNVESEVYNTKKRNLPVVDNRGPSSINRSERNLPVMENFGPCSINRNPADFFAPGPENKYMLSGEDLRRRSPSPERSSSKPETSNQRSIKRPKMTNLGFPYL</sequence>
<feature type="region of interest" description="Disordered" evidence="1">
    <location>
        <begin position="1072"/>
        <end position="1094"/>
    </location>
</feature>
<feature type="compositionally biased region" description="Basic and acidic residues" evidence="1">
    <location>
        <begin position="1195"/>
        <end position="1209"/>
    </location>
</feature>
<feature type="region of interest" description="Disordered" evidence="1">
    <location>
        <begin position="599"/>
        <end position="627"/>
    </location>
</feature>
<evidence type="ECO:0000256" key="1">
    <source>
        <dbReference type="SAM" id="MobiDB-lite"/>
    </source>
</evidence>
<feature type="region of interest" description="Disordered" evidence="1">
    <location>
        <begin position="552"/>
        <end position="586"/>
    </location>
</feature>
<reference evidence="2" key="1">
    <citation type="submission" date="2022-03" db="EMBL/GenBank/DDBJ databases">
        <title>A functionally conserved STORR gene fusion in Papaver species that diverged 16.8 million years ago.</title>
        <authorList>
            <person name="Catania T."/>
        </authorList>
    </citation>
    <scope>NUCLEOTIDE SEQUENCE</scope>
    <source>
        <strain evidence="2">S-191538</strain>
    </source>
</reference>
<feature type="compositionally biased region" description="Polar residues" evidence="1">
    <location>
        <begin position="555"/>
        <end position="571"/>
    </location>
</feature>
<proteinExistence type="predicted"/>
<feature type="region of interest" description="Disordered" evidence="1">
    <location>
        <begin position="647"/>
        <end position="679"/>
    </location>
</feature>
<dbReference type="GO" id="GO:0045892">
    <property type="term" value="P:negative regulation of DNA-templated transcription"/>
    <property type="evidence" value="ECO:0007669"/>
    <property type="project" value="InterPro"/>
</dbReference>
<organism evidence="2 3">
    <name type="scientific">Papaver nudicaule</name>
    <name type="common">Iceland poppy</name>
    <dbReference type="NCBI Taxonomy" id="74823"/>
    <lineage>
        <taxon>Eukaryota</taxon>
        <taxon>Viridiplantae</taxon>
        <taxon>Streptophyta</taxon>
        <taxon>Embryophyta</taxon>
        <taxon>Tracheophyta</taxon>
        <taxon>Spermatophyta</taxon>
        <taxon>Magnoliopsida</taxon>
        <taxon>Ranunculales</taxon>
        <taxon>Papaveraceae</taxon>
        <taxon>Papaveroideae</taxon>
        <taxon>Papaver</taxon>
    </lineage>
</organism>
<keyword evidence="3" id="KW-1185">Reference proteome</keyword>
<dbReference type="GO" id="GO:0048367">
    <property type="term" value="P:shoot system development"/>
    <property type="evidence" value="ECO:0007669"/>
    <property type="project" value="InterPro"/>
</dbReference>
<evidence type="ECO:0000313" key="3">
    <source>
        <dbReference type="Proteomes" id="UP001177140"/>
    </source>
</evidence>
<dbReference type="AlphaFoldDB" id="A0AA42AWH1"/>